<proteinExistence type="predicted"/>
<dbReference type="Proteomes" id="UP001160116">
    <property type="component" value="Unassembled WGS sequence"/>
</dbReference>
<evidence type="ECO:0000313" key="4">
    <source>
        <dbReference type="EMBL" id="RSE23708.1"/>
    </source>
</evidence>
<dbReference type="AlphaFoldDB" id="A0A2W5A9Q5"/>
<dbReference type="Proteomes" id="UP001161567">
    <property type="component" value="Unassembled WGS sequence"/>
</dbReference>
<name>A0A2W5A9Q5_ACIJO</name>
<evidence type="ECO:0000313" key="5">
    <source>
        <dbReference type="Proteomes" id="UP000277537"/>
    </source>
</evidence>
<sequence>MAMRPEVRRRGIVLIVFAIVQWFFMRYILDNQLFNLTTYDRIVFFCVSSLAGAFVIFVGLIYMVLKGNADKPE</sequence>
<evidence type="ECO:0000313" key="2">
    <source>
        <dbReference type="EMBL" id="MDH0825952.1"/>
    </source>
</evidence>
<dbReference type="EMBL" id="JAOCCL010000010">
    <property type="protein sequence ID" value="MDH0825952.1"/>
    <property type="molecule type" value="Genomic_DNA"/>
</dbReference>
<reference evidence="4 5" key="1">
    <citation type="submission" date="2018-10" db="EMBL/GenBank/DDBJ databases">
        <title>Transmission dynamics of multidrug resistant bacteria on intensive care unit surfaces.</title>
        <authorList>
            <person name="D'Souza A.W."/>
            <person name="Potter R.F."/>
            <person name="Wallace M."/>
            <person name="Shupe A."/>
            <person name="Patel S."/>
            <person name="Sun S."/>
            <person name="Gul D."/>
            <person name="Kwon J.H."/>
            <person name="Andleeb S."/>
            <person name="Burnham C.-A.D."/>
            <person name="Dantas G."/>
        </authorList>
    </citation>
    <scope>NUCLEOTIDE SEQUENCE [LARGE SCALE GENOMIC DNA]</scope>
    <source>
        <strain evidence="4 5">AJ_385</strain>
    </source>
</reference>
<evidence type="ECO:0000313" key="3">
    <source>
        <dbReference type="EMBL" id="MDH1439486.1"/>
    </source>
</evidence>
<evidence type="ECO:0000256" key="1">
    <source>
        <dbReference type="SAM" id="Phobius"/>
    </source>
</evidence>
<feature type="transmembrane region" description="Helical" evidence="1">
    <location>
        <begin position="41"/>
        <end position="65"/>
    </location>
</feature>
<dbReference type="EMBL" id="RHXE01000013">
    <property type="protein sequence ID" value="RSE23708.1"/>
    <property type="molecule type" value="Genomic_DNA"/>
</dbReference>
<dbReference type="RefSeq" id="WP_114392698.1">
    <property type="nucleotide sequence ID" value="NZ_CP031011.1"/>
</dbReference>
<organism evidence="4 5">
    <name type="scientific">Acinetobacter johnsonii</name>
    <dbReference type="NCBI Taxonomy" id="40214"/>
    <lineage>
        <taxon>Bacteria</taxon>
        <taxon>Pseudomonadati</taxon>
        <taxon>Pseudomonadota</taxon>
        <taxon>Gammaproteobacteria</taxon>
        <taxon>Moraxellales</taxon>
        <taxon>Moraxellaceae</taxon>
        <taxon>Acinetobacter</taxon>
    </lineage>
</organism>
<dbReference type="EMBL" id="JAOCIL010000001">
    <property type="protein sequence ID" value="MDH1439486.1"/>
    <property type="molecule type" value="Genomic_DNA"/>
</dbReference>
<protein>
    <submittedName>
        <fullName evidence="4">Uncharacterized protein</fullName>
    </submittedName>
</protein>
<comment type="caution">
    <text evidence="4">The sequence shown here is derived from an EMBL/GenBank/DDBJ whole genome shotgun (WGS) entry which is preliminary data.</text>
</comment>
<dbReference type="Proteomes" id="UP000277537">
    <property type="component" value="Unassembled WGS sequence"/>
</dbReference>
<accession>A0A2W5A9Q5</accession>
<keyword evidence="1" id="KW-1133">Transmembrane helix</keyword>
<keyword evidence="1" id="KW-0472">Membrane</keyword>
<gene>
    <name evidence="4" type="ORF">EGT73_07800</name>
    <name evidence="2" type="ORF">N5C97_05490</name>
    <name evidence="3" type="ORF">N5I27_14335</name>
</gene>
<keyword evidence="1" id="KW-0812">Transmembrane</keyword>
<feature type="transmembrane region" description="Helical" evidence="1">
    <location>
        <begin position="12"/>
        <end position="29"/>
    </location>
</feature>
<reference evidence="2" key="2">
    <citation type="submission" date="2022-09" db="EMBL/GenBank/DDBJ databases">
        <title>Intensive care unit water sources are persistently colonized with multi-drug resistant bacteria and are the site of extensive horizontal gene transfer of antibiotic resistance genes.</title>
        <authorList>
            <person name="Diorio-Toth L."/>
        </authorList>
    </citation>
    <scope>NUCLEOTIDE SEQUENCE</scope>
    <source>
        <strain evidence="3">GD03725</strain>
        <strain evidence="2">GD03885</strain>
    </source>
</reference>